<dbReference type="PANTHER" id="PTHR43861">
    <property type="entry name" value="TRANS-ACONITATE 2-METHYLTRANSFERASE-RELATED"/>
    <property type="match status" value="1"/>
</dbReference>
<dbReference type="SUPFAM" id="SSF53335">
    <property type="entry name" value="S-adenosyl-L-methionine-dependent methyltransferases"/>
    <property type="match status" value="1"/>
</dbReference>
<dbReference type="Proteomes" id="UP001302349">
    <property type="component" value="Chromosome"/>
</dbReference>
<dbReference type="CDD" id="cd02440">
    <property type="entry name" value="AdoMet_MTases"/>
    <property type="match status" value="1"/>
</dbReference>
<keyword evidence="1" id="KW-0489">Methyltransferase</keyword>
<dbReference type="Pfam" id="PF13489">
    <property type="entry name" value="Methyltransf_23"/>
    <property type="match status" value="1"/>
</dbReference>
<keyword evidence="2" id="KW-1185">Reference proteome</keyword>
<dbReference type="EMBL" id="CP136051">
    <property type="protein sequence ID" value="WOK05613.1"/>
    <property type="molecule type" value="Genomic_DNA"/>
</dbReference>
<name>A0ABZ0IKR8_9BACT</name>
<sequence length="295" mass="34266">MEEFTYFQCKSCHCLQIETIPANLHKYYQEGYYSFSQHTKGQHKGAKGWVNKRAVLHSIFKDNLVNRLISFLSPQGKYRIFDRLGVNRESNILDVGCGNGRKFLYPLAEIGFKNLLGCDPFLNEPIAYENGLNILKNDIFSVVGKWDIITFHHSFEHVTNPKETLEKVRELLSPNGICIIRVPTVSSYAWEKYNTNWVQLDAPRHIFIHSTQSIAQLAASIGLQLFNTVFDSTHFQFAGSEKYLRGIPLRTEEKRSLFGYMRYKRKKLYWMKLAKKLNEEGKGDQAVFYFRKKAA</sequence>
<gene>
    <name evidence="1" type="ORF">RT717_21285</name>
</gene>
<dbReference type="Gene3D" id="3.40.50.150">
    <property type="entry name" value="Vaccinia Virus protein VP39"/>
    <property type="match status" value="1"/>
</dbReference>
<accession>A0ABZ0IKR8</accession>
<proteinExistence type="predicted"/>
<dbReference type="InterPro" id="IPR029063">
    <property type="entry name" value="SAM-dependent_MTases_sf"/>
</dbReference>
<organism evidence="1 2">
    <name type="scientific">Imperialibacter roseus</name>
    <dbReference type="NCBI Taxonomy" id="1324217"/>
    <lineage>
        <taxon>Bacteria</taxon>
        <taxon>Pseudomonadati</taxon>
        <taxon>Bacteroidota</taxon>
        <taxon>Cytophagia</taxon>
        <taxon>Cytophagales</taxon>
        <taxon>Flammeovirgaceae</taxon>
        <taxon>Imperialibacter</taxon>
    </lineage>
</organism>
<dbReference type="GO" id="GO:0008168">
    <property type="term" value="F:methyltransferase activity"/>
    <property type="evidence" value="ECO:0007669"/>
    <property type="project" value="UniProtKB-KW"/>
</dbReference>
<dbReference type="RefSeq" id="WP_317488371.1">
    <property type="nucleotide sequence ID" value="NZ_CP136051.1"/>
</dbReference>
<evidence type="ECO:0000313" key="1">
    <source>
        <dbReference type="EMBL" id="WOK05613.1"/>
    </source>
</evidence>
<reference evidence="1 2" key="1">
    <citation type="journal article" date="2023" name="Microbiol. Resour. Announc.">
        <title>Complete Genome Sequence of Imperialibacter roseus strain P4T.</title>
        <authorList>
            <person name="Tizabi D.R."/>
            <person name="Bachvaroff T."/>
            <person name="Hill R.T."/>
        </authorList>
    </citation>
    <scope>NUCLEOTIDE SEQUENCE [LARGE SCALE GENOMIC DNA]</scope>
    <source>
        <strain evidence="1 2">P4T</strain>
    </source>
</reference>
<dbReference type="EC" id="2.1.1.-" evidence="1"/>
<keyword evidence="1" id="KW-0808">Transferase</keyword>
<dbReference type="GO" id="GO:0032259">
    <property type="term" value="P:methylation"/>
    <property type="evidence" value="ECO:0007669"/>
    <property type="project" value="UniProtKB-KW"/>
</dbReference>
<evidence type="ECO:0000313" key="2">
    <source>
        <dbReference type="Proteomes" id="UP001302349"/>
    </source>
</evidence>
<protein>
    <submittedName>
        <fullName evidence="1">Class I SAM-dependent methyltransferase</fullName>
        <ecNumber evidence="1">2.1.1.-</ecNumber>
    </submittedName>
</protein>